<dbReference type="PANTHER" id="PTHR45266:SF3">
    <property type="entry name" value="OXALOACETATE DECARBOXYLASE ALPHA CHAIN"/>
    <property type="match status" value="1"/>
</dbReference>
<keyword evidence="6 8" id="KW-0275">Fatty acid biosynthesis</keyword>
<dbReference type="Proteomes" id="UP001596496">
    <property type="component" value="Unassembled WGS sequence"/>
</dbReference>
<dbReference type="PRINTS" id="PR01071">
    <property type="entry name" value="ACOABIOTINCC"/>
</dbReference>
<keyword evidence="3 8" id="KW-0444">Lipid biosynthesis</keyword>
<protein>
    <recommendedName>
        <fullName evidence="2 8">Biotin carboxyl carrier protein of acetyl-CoA carboxylase</fullName>
    </recommendedName>
</protein>
<dbReference type="EMBL" id="JBHTCG010000014">
    <property type="protein sequence ID" value="MFC7384849.1"/>
    <property type="molecule type" value="Genomic_DNA"/>
</dbReference>
<evidence type="ECO:0000256" key="7">
    <source>
        <dbReference type="ARBA" id="ARBA00023267"/>
    </source>
</evidence>
<keyword evidence="5 8" id="KW-0443">Lipid metabolism</keyword>
<evidence type="ECO:0000256" key="2">
    <source>
        <dbReference type="ARBA" id="ARBA00017562"/>
    </source>
</evidence>
<dbReference type="InterPro" id="IPR011053">
    <property type="entry name" value="Single_hybrid_motif"/>
</dbReference>
<dbReference type="RefSeq" id="WP_380828698.1">
    <property type="nucleotide sequence ID" value="NZ_JBHTCG010000014.1"/>
</dbReference>
<dbReference type="InterPro" id="IPR001882">
    <property type="entry name" value="Biotin_BS"/>
</dbReference>
<dbReference type="PROSITE" id="PS00188">
    <property type="entry name" value="BIOTIN"/>
    <property type="match status" value="1"/>
</dbReference>
<evidence type="ECO:0000259" key="9">
    <source>
        <dbReference type="PROSITE" id="PS50968"/>
    </source>
</evidence>
<accession>A0ABW2P653</accession>
<evidence type="ECO:0000256" key="3">
    <source>
        <dbReference type="ARBA" id="ARBA00022516"/>
    </source>
</evidence>
<keyword evidence="4 8" id="KW-0276">Fatty acid metabolism</keyword>
<dbReference type="SUPFAM" id="SSF51230">
    <property type="entry name" value="Single hybrid motif"/>
    <property type="match status" value="1"/>
</dbReference>
<evidence type="ECO:0000256" key="6">
    <source>
        <dbReference type="ARBA" id="ARBA00023160"/>
    </source>
</evidence>
<evidence type="ECO:0000256" key="1">
    <source>
        <dbReference type="ARBA" id="ARBA00005194"/>
    </source>
</evidence>
<keyword evidence="11" id="KW-1185">Reference proteome</keyword>
<dbReference type="PROSITE" id="PS50968">
    <property type="entry name" value="BIOTINYL_LIPOYL"/>
    <property type="match status" value="1"/>
</dbReference>
<reference evidence="11" key="1">
    <citation type="journal article" date="2019" name="Int. J. Syst. Evol. Microbiol.">
        <title>The Global Catalogue of Microorganisms (GCM) 10K type strain sequencing project: providing services to taxonomists for standard genome sequencing and annotation.</title>
        <authorList>
            <consortium name="The Broad Institute Genomics Platform"/>
            <consortium name="The Broad Institute Genome Sequencing Center for Infectious Disease"/>
            <person name="Wu L."/>
            <person name="Ma J."/>
        </authorList>
    </citation>
    <scope>NUCLEOTIDE SEQUENCE [LARGE SCALE GENOMIC DNA]</scope>
    <source>
        <strain evidence="11">CECT 7649</strain>
    </source>
</reference>
<comment type="pathway">
    <text evidence="1 8">Lipid metabolism; fatty acid biosynthesis.</text>
</comment>
<dbReference type="InterPro" id="IPR050709">
    <property type="entry name" value="Biotin_Carboxyl_Carrier/Decarb"/>
</dbReference>
<organism evidence="10 11">
    <name type="scientific">Sphaerisporangium rhizosphaerae</name>
    <dbReference type="NCBI Taxonomy" id="2269375"/>
    <lineage>
        <taxon>Bacteria</taxon>
        <taxon>Bacillati</taxon>
        <taxon>Actinomycetota</taxon>
        <taxon>Actinomycetes</taxon>
        <taxon>Streptosporangiales</taxon>
        <taxon>Streptosporangiaceae</taxon>
        <taxon>Sphaerisporangium</taxon>
    </lineage>
</organism>
<dbReference type="InterPro" id="IPR000089">
    <property type="entry name" value="Biotin_lipoyl"/>
</dbReference>
<sequence length="75" mass="7917">MVGTFYRAHEPGGPPFVEVGDIVEPGQQVGIVEAMKLMNAVQAEHGGRVRAIVAADGAPVQYEEPLLSLVPHEGP</sequence>
<evidence type="ECO:0000313" key="10">
    <source>
        <dbReference type="EMBL" id="MFC7384849.1"/>
    </source>
</evidence>
<name>A0ABW2P653_9ACTN</name>
<comment type="function">
    <text evidence="8">This protein is a component of the acetyl coenzyme A carboxylase complex; first, biotin carboxylase catalyzes the carboxylation of the carrier protein and then the transcarboxylase transfers the carboxyl group to form malonyl-CoA.</text>
</comment>
<keyword evidence="7 8" id="KW-0092">Biotin</keyword>
<evidence type="ECO:0000313" key="11">
    <source>
        <dbReference type="Proteomes" id="UP001596496"/>
    </source>
</evidence>
<feature type="domain" description="Lipoyl-binding" evidence="9">
    <location>
        <begin position="1"/>
        <end position="70"/>
    </location>
</feature>
<dbReference type="PANTHER" id="PTHR45266">
    <property type="entry name" value="OXALOACETATE DECARBOXYLASE ALPHA CHAIN"/>
    <property type="match status" value="1"/>
</dbReference>
<dbReference type="CDD" id="cd06850">
    <property type="entry name" value="biotinyl_domain"/>
    <property type="match status" value="1"/>
</dbReference>
<evidence type="ECO:0000256" key="5">
    <source>
        <dbReference type="ARBA" id="ARBA00023098"/>
    </source>
</evidence>
<evidence type="ECO:0000256" key="8">
    <source>
        <dbReference type="RuleBase" id="RU364072"/>
    </source>
</evidence>
<dbReference type="Gene3D" id="2.40.50.100">
    <property type="match status" value="1"/>
</dbReference>
<gene>
    <name evidence="10" type="ORF">ACFQSB_21735</name>
</gene>
<dbReference type="Pfam" id="PF00364">
    <property type="entry name" value="Biotin_lipoyl"/>
    <property type="match status" value="1"/>
</dbReference>
<evidence type="ECO:0000256" key="4">
    <source>
        <dbReference type="ARBA" id="ARBA00022832"/>
    </source>
</evidence>
<comment type="caution">
    <text evidence="10">The sequence shown here is derived from an EMBL/GenBank/DDBJ whole genome shotgun (WGS) entry which is preliminary data.</text>
</comment>
<proteinExistence type="predicted"/>
<dbReference type="InterPro" id="IPR001249">
    <property type="entry name" value="AcCoA_biotinCC"/>
</dbReference>